<dbReference type="InterPro" id="IPR029071">
    <property type="entry name" value="Ubiquitin-like_domsf"/>
</dbReference>
<dbReference type="Pfam" id="PF09380">
    <property type="entry name" value="FERM_C"/>
    <property type="match status" value="1"/>
</dbReference>
<dbReference type="GO" id="GO:0005737">
    <property type="term" value="C:cytoplasm"/>
    <property type="evidence" value="ECO:0007669"/>
    <property type="project" value="UniProtKB-SubCell"/>
</dbReference>
<dbReference type="PROSITE" id="PS50057">
    <property type="entry name" value="FERM_3"/>
    <property type="match status" value="1"/>
</dbReference>
<dbReference type="PRINTS" id="PR00935">
    <property type="entry name" value="BAND41"/>
</dbReference>
<dbReference type="CDD" id="cd14473">
    <property type="entry name" value="FERM_B-lobe"/>
    <property type="match status" value="1"/>
</dbReference>
<feature type="compositionally biased region" description="Polar residues" evidence="5">
    <location>
        <begin position="643"/>
        <end position="652"/>
    </location>
</feature>
<dbReference type="GO" id="GO:0070161">
    <property type="term" value="C:anchoring junction"/>
    <property type="evidence" value="ECO:0007669"/>
    <property type="project" value="UniProtKB-SubCell"/>
</dbReference>
<organism evidence="7 8">
    <name type="scientific">Dreissena polymorpha</name>
    <name type="common">Zebra mussel</name>
    <name type="synonym">Mytilus polymorpha</name>
    <dbReference type="NCBI Taxonomy" id="45954"/>
    <lineage>
        <taxon>Eukaryota</taxon>
        <taxon>Metazoa</taxon>
        <taxon>Spiralia</taxon>
        <taxon>Lophotrochozoa</taxon>
        <taxon>Mollusca</taxon>
        <taxon>Bivalvia</taxon>
        <taxon>Autobranchia</taxon>
        <taxon>Heteroconchia</taxon>
        <taxon>Euheterodonta</taxon>
        <taxon>Imparidentia</taxon>
        <taxon>Neoheterodontei</taxon>
        <taxon>Myida</taxon>
        <taxon>Dreissenoidea</taxon>
        <taxon>Dreissenidae</taxon>
        <taxon>Dreissena</taxon>
    </lineage>
</organism>
<dbReference type="InterPro" id="IPR000798">
    <property type="entry name" value="Ez/rad/moesin-like"/>
</dbReference>
<dbReference type="InterPro" id="IPR018980">
    <property type="entry name" value="FERM_PH-like_C"/>
</dbReference>
<dbReference type="CDD" id="cd13186">
    <property type="entry name" value="FERM_C_NBL4_NBL5"/>
    <property type="match status" value="1"/>
</dbReference>
<dbReference type="SUPFAM" id="SSF47031">
    <property type="entry name" value="Second domain of FERM"/>
    <property type="match status" value="1"/>
</dbReference>
<evidence type="ECO:0000256" key="3">
    <source>
        <dbReference type="ARBA" id="ARBA00022490"/>
    </source>
</evidence>
<protein>
    <recommendedName>
        <fullName evidence="6">FERM domain-containing protein</fullName>
    </recommendedName>
</protein>
<comment type="caution">
    <text evidence="7">The sequence shown here is derived from an EMBL/GenBank/DDBJ whole genome shotgun (WGS) entry which is preliminary data.</text>
</comment>
<dbReference type="InterPro" id="IPR019747">
    <property type="entry name" value="FERM_CS"/>
</dbReference>
<evidence type="ECO:0000259" key="6">
    <source>
        <dbReference type="PROSITE" id="PS50057"/>
    </source>
</evidence>
<feature type="compositionally biased region" description="Polar residues" evidence="5">
    <location>
        <begin position="415"/>
        <end position="425"/>
    </location>
</feature>
<feature type="non-terminal residue" evidence="7">
    <location>
        <position position="1"/>
    </location>
</feature>
<dbReference type="Gene3D" id="1.20.80.10">
    <property type="match status" value="1"/>
</dbReference>
<gene>
    <name evidence="7" type="ORF">DPMN_059679</name>
</gene>
<keyword evidence="8" id="KW-1185">Reference proteome</keyword>
<evidence type="ECO:0000256" key="2">
    <source>
        <dbReference type="ARBA" id="ARBA00004496"/>
    </source>
</evidence>
<feature type="compositionally biased region" description="Basic and acidic residues" evidence="5">
    <location>
        <begin position="332"/>
        <end position="362"/>
    </location>
</feature>
<dbReference type="GO" id="GO:0008092">
    <property type="term" value="F:cytoskeletal protein binding"/>
    <property type="evidence" value="ECO:0007669"/>
    <property type="project" value="InterPro"/>
</dbReference>
<dbReference type="AlphaFoldDB" id="A0A9D4HF77"/>
<dbReference type="InterPro" id="IPR011993">
    <property type="entry name" value="PH-like_dom_sf"/>
</dbReference>
<dbReference type="SUPFAM" id="SSF54236">
    <property type="entry name" value="Ubiquitin-like"/>
    <property type="match status" value="1"/>
</dbReference>
<dbReference type="Proteomes" id="UP000828390">
    <property type="component" value="Unassembled WGS sequence"/>
</dbReference>
<dbReference type="SMART" id="SM01195">
    <property type="entry name" value="FA"/>
    <property type="match status" value="1"/>
</dbReference>
<keyword evidence="3" id="KW-0963">Cytoplasm</keyword>
<dbReference type="InterPro" id="IPR035963">
    <property type="entry name" value="FERM_2"/>
</dbReference>
<dbReference type="EMBL" id="JAIWYP010000013">
    <property type="protein sequence ID" value="KAH3716945.1"/>
    <property type="molecule type" value="Genomic_DNA"/>
</dbReference>
<proteinExistence type="predicted"/>
<accession>A0A9D4HF77</accession>
<evidence type="ECO:0000256" key="1">
    <source>
        <dbReference type="ARBA" id="ARBA00004282"/>
    </source>
</evidence>
<dbReference type="PROSITE" id="PS00660">
    <property type="entry name" value="FERM_1"/>
    <property type="match status" value="1"/>
</dbReference>
<reference evidence="7" key="1">
    <citation type="journal article" date="2019" name="bioRxiv">
        <title>The Genome of the Zebra Mussel, Dreissena polymorpha: A Resource for Invasive Species Research.</title>
        <authorList>
            <person name="McCartney M.A."/>
            <person name="Auch B."/>
            <person name="Kono T."/>
            <person name="Mallez S."/>
            <person name="Zhang Y."/>
            <person name="Obille A."/>
            <person name="Becker A."/>
            <person name="Abrahante J.E."/>
            <person name="Garbe J."/>
            <person name="Badalamenti J.P."/>
            <person name="Herman A."/>
            <person name="Mangelson H."/>
            <person name="Liachko I."/>
            <person name="Sullivan S."/>
            <person name="Sone E.D."/>
            <person name="Koren S."/>
            <person name="Silverstein K.A.T."/>
            <person name="Beckman K.B."/>
            <person name="Gohl D.M."/>
        </authorList>
    </citation>
    <scope>NUCLEOTIDE SEQUENCE</scope>
    <source>
        <strain evidence="7">Duluth1</strain>
        <tissue evidence="7">Whole animal</tissue>
    </source>
</reference>
<dbReference type="GO" id="GO:0005856">
    <property type="term" value="C:cytoskeleton"/>
    <property type="evidence" value="ECO:0007669"/>
    <property type="project" value="TreeGrafter"/>
</dbReference>
<evidence type="ECO:0000256" key="5">
    <source>
        <dbReference type="SAM" id="MobiDB-lite"/>
    </source>
</evidence>
<feature type="region of interest" description="Disordered" evidence="5">
    <location>
        <begin position="520"/>
        <end position="652"/>
    </location>
</feature>
<comment type="subcellular location">
    <subcellularLocation>
        <location evidence="1">Cell junction</location>
    </subcellularLocation>
    <subcellularLocation>
        <location evidence="2">Cytoplasm</location>
    </subcellularLocation>
</comment>
<feature type="compositionally biased region" description="Low complexity" evidence="5">
    <location>
        <begin position="605"/>
        <end position="615"/>
    </location>
</feature>
<dbReference type="SMART" id="SM00295">
    <property type="entry name" value="B41"/>
    <property type="match status" value="1"/>
</dbReference>
<dbReference type="Pfam" id="PF00373">
    <property type="entry name" value="FERM_M"/>
    <property type="match status" value="1"/>
</dbReference>
<feature type="domain" description="FERM" evidence="6">
    <location>
        <begin position="1"/>
        <end position="280"/>
    </location>
</feature>
<dbReference type="GO" id="GO:0005886">
    <property type="term" value="C:plasma membrane"/>
    <property type="evidence" value="ECO:0007669"/>
    <property type="project" value="UniProtKB-ARBA"/>
</dbReference>
<feature type="compositionally biased region" description="Gly residues" evidence="5">
    <location>
        <begin position="396"/>
        <end position="405"/>
    </location>
</feature>
<reference evidence="7" key="2">
    <citation type="submission" date="2020-11" db="EMBL/GenBank/DDBJ databases">
        <authorList>
            <person name="McCartney M.A."/>
            <person name="Auch B."/>
            <person name="Kono T."/>
            <person name="Mallez S."/>
            <person name="Becker A."/>
            <person name="Gohl D.M."/>
            <person name="Silverstein K.A.T."/>
            <person name="Koren S."/>
            <person name="Bechman K.B."/>
            <person name="Herman A."/>
            <person name="Abrahante J.E."/>
            <person name="Garbe J."/>
        </authorList>
    </citation>
    <scope>NUCLEOTIDE SEQUENCE</scope>
    <source>
        <strain evidence="7">Duluth1</strain>
        <tissue evidence="7">Whole animal</tissue>
    </source>
</reference>
<dbReference type="InterPro" id="IPR000299">
    <property type="entry name" value="FERM_domain"/>
</dbReference>
<feature type="region of interest" description="Disordered" evidence="5">
    <location>
        <begin position="313"/>
        <end position="458"/>
    </location>
</feature>
<dbReference type="Pfam" id="PF08736">
    <property type="entry name" value="FA"/>
    <property type="match status" value="1"/>
</dbReference>
<dbReference type="InterPro" id="IPR014847">
    <property type="entry name" value="FA"/>
</dbReference>
<dbReference type="InterPro" id="IPR014352">
    <property type="entry name" value="FERM/acyl-CoA-bd_prot_sf"/>
</dbReference>
<dbReference type="InterPro" id="IPR019748">
    <property type="entry name" value="FERM_central"/>
</dbReference>
<dbReference type="FunFam" id="2.30.29.30:FF:000002">
    <property type="entry name" value="Band 4.1-like protein 5 isoform 1"/>
    <property type="match status" value="1"/>
</dbReference>
<name>A0A9D4HF77_DREPO</name>
<dbReference type="PROSITE" id="PS00661">
    <property type="entry name" value="FERM_2"/>
    <property type="match status" value="1"/>
</dbReference>
<evidence type="ECO:0000256" key="4">
    <source>
        <dbReference type="ARBA" id="ARBA00022949"/>
    </source>
</evidence>
<feature type="compositionally biased region" description="Low complexity" evidence="5">
    <location>
        <begin position="527"/>
        <end position="538"/>
    </location>
</feature>
<dbReference type="Gene3D" id="3.10.20.90">
    <property type="entry name" value="Phosphatidylinositol 3-kinase Catalytic Subunit, Chain A, domain 1"/>
    <property type="match status" value="1"/>
</dbReference>
<dbReference type="SMART" id="SM01196">
    <property type="entry name" value="FERM_C"/>
    <property type="match status" value="1"/>
</dbReference>
<dbReference type="FunFam" id="1.20.80.10:FF:000003">
    <property type="entry name" value="Tyrosine-protein phosphatase non-receptor type 4"/>
    <property type="match status" value="1"/>
</dbReference>
<keyword evidence="4" id="KW-0965">Cell junction</keyword>
<dbReference type="PANTHER" id="PTHR23280">
    <property type="entry name" value="4.1 G PROTEIN"/>
    <property type="match status" value="1"/>
</dbReference>
<dbReference type="PRINTS" id="PR00661">
    <property type="entry name" value="ERMFAMILY"/>
</dbReference>
<dbReference type="GO" id="GO:0031032">
    <property type="term" value="P:actomyosin structure organization"/>
    <property type="evidence" value="ECO:0007669"/>
    <property type="project" value="TreeGrafter"/>
</dbReference>
<dbReference type="InterPro" id="IPR019749">
    <property type="entry name" value="Band_41_domain"/>
</dbReference>
<dbReference type="FunFam" id="3.10.20.90:FF:000024">
    <property type="entry name" value="Erythrocyte membrane protein band 4.1-like 5"/>
    <property type="match status" value="1"/>
</dbReference>
<dbReference type="InterPro" id="IPR018979">
    <property type="entry name" value="FERM_N"/>
</dbReference>
<dbReference type="PANTHER" id="PTHR23280:SF25">
    <property type="entry name" value="MOESIN_EZRIN_RADIXIN HOMOLOG 1"/>
    <property type="match status" value="1"/>
</dbReference>
<dbReference type="Gene3D" id="2.30.29.30">
    <property type="entry name" value="Pleckstrin-homology domain (PH domain)/Phosphotyrosine-binding domain (PTB)"/>
    <property type="match status" value="1"/>
</dbReference>
<sequence length="652" mass="73061">MLLDGTDYTTEVHKRDHGEVLLEKCFFHLDIIEKDYFGLQYTDHNNVSHWLDQTKGIRKQVKIGPPYTFRFRVKFYSSEPNNLHEELTRYQFFLQLKHDIFSGRLQCPEETLIELAAYALQSELGDYDEEQHTVGDISEFRFIPEQTEEMELAFFEKYKETSGMSPAQAELNYLQKAKWLEMYGVDMHDVMGKDGNQYHLGLTPTGILVFEGETKIGLFFWPKMTRLDFKGKRLTLVVVEDDDEGREQEHTFVFRLPTDRACKHLWKCAVEYHAFFRLKGPVKDKNQRQNFIRMGSRFRYSGRTEYQTAFQNRARRSVKFERTASKRYSRRPTFEKKEREEAAKRQEERRKREQERNAKKMETAIGVEPTPSTSSASPVASPARPVAGSLPLNGGAASGAEGGGTLTRNGRKSSKSPVETPSPGSTAPGEITLKDASEAAQARLKGLDSPGPVVAPKPAVKDVNTYKNNQVKFSAGGGTIPSDQLKCNILKAKHDEEMKKVRAGSPVDGALMVDLPDKVVTKETEISDTTSVSSTVTSEPDEPPANNNSPAKETCVDDIAPALPPKVKNVNEFVGESKVDDDDEADSGHVNSDTLPLVRGPKRMSSSSSHGSTHSRGIQNGYESIERRRVSSSSHNEVFISSPGATKSSVTQ</sequence>
<feature type="compositionally biased region" description="Low complexity" evidence="5">
    <location>
        <begin position="369"/>
        <end position="387"/>
    </location>
</feature>
<dbReference type="Pfam" id="PF09379">
    <property type="entry name" value="FERM_N"/>
    <property type="match status" value="1"/>
</dbReference>
<evidence type="ECO:0000313" key="8">
    <source>
        <dbReference type="Proteomes" id="UP000828390"/>
    </source>
</evidence>
<dbReference type="CDD" id="cd17108">
    <property type="entry name" value="FERM_F1_EPB41L5_like"/>
    <property type="match status" value="1"/>
</dbReference>
<dbReference type="SUPFAM" id="SSF50729">
    <property type="entry name" value="PH domain-like"/>
    <property type="match status" value="1"/>
</dbReference>
<evidence type="ECO:0000313" key="7">
    <source>
        <dbReference type="EMBL" id="KAH3716945.1"/>
    </source>
</evidence>